<gene>
    <name evidence="7" type="ORF">LG35_07680</name>
</gene>
<dbReference type="RefSeq" id="WP_022064441.1">
    <property type="nucleotide sequence ID" value="NZ_JRGF01000008.1"/>
</dbReference>
<evidence type="ECO:0000256" key="5">
    <source>
        <dbReference type="ARBA" id="ARBA00023014"/>
    </source>
</evidence>
<dbReference type="Pfam" id="PF07992">
    <property type="entry name" value="Pyr_redox_2"/>
    <property type="match status" value="1"/>
</dbReference>
<dbReference type="PANTHER" id="PTHR43498:SF1">
    <property type="entry name" value="COB--COM HETERODISULFIDE REDUCTASE IRON-SULFUR SUBUNIT A"/>
    <property type="match status" value="1"/>
</dbReference>
<dbReference type="PANTHER" id="PTHR43498">
    <property type="entry name" value="FERREDOXIN:COB-COM HETERODISULFIDE REDUCTASE SUBUNIT A"/>
    <property type="match status" value="1"/>
</dbReference>
<evidence type="ECO:0000256" key="1">
    <source>
        <dbReference type="ARBA" id="ARBA00022485"/>
    </source>
</evidence>
<evidence type="ECO:0000259" key="6">
    <source>
        <dbReference type="Pfam" id="PF07992"/>
    </source>
</evidence>
<keyword evidence="4" id="KW-0408">Iron</keyword>
<keyword evidence="3" id="KW-0560">Oxidoreductase</keyword>
<dbReference type="Gene3D" id="3.40.50.720">
    <property type="entry name" value="NAD(P)-binding Rossmann-like Domain"/>
    <property type="match status" value="1"/>
</dbReference>
<accession>A0ABR4YII3</accession>
<dbReference type="InterPro" id="IPR023753">
    <property type="entry name" value="FAD/NAD-binding_dom"/>
</dbReference>
<comment type="caution">
    <text evidence="7">The sequence shown here is derived from an EMBL/GenBank/DDBJ whole genome shotgun (WGS) entry which is preliminary data.</text>
</comment>
<dbReference type="SUPFAM" id="SSF51905">
    <property type="entry name" value="FAD/NAD(P)-binding domain"/>
    <property type="match status" value="1"/>
</dbReference>
<evidence type="ECO:0000313" key="8">
    <source>
        <dbReference type="Proteomes" id="UP000030889"/>
    </source>
</evidence>
<sequence length="335" mass="36543">MGKEVIIVGGGVAGMQAALSLRERGAEPVIIEKEERLGGKLTGWHRLFPTFTPAEDVLGPLLRRVEEAGIRVMTGTEVEELVPGGVAVGGGRRITGDATVICSGFELFDARLKEEYGYGIYDNVFTTVDIERMLNEGRVATAQGQAPRRIAFLHCVGSRDEKVGAHHCSRVCCITGVKQAIEMKELFPSAEVYNFYMDIRMFGPGYEELYRRAQLEYNINFVRGRISEASQTIDGRVQVKAEDTLVGRPLKMTVDMLVLIVGMKGGARNGAYARSGELRVAENGFMQPLDPFSGNVLSQRADIFYAGTVTAPKNIGESLNEGAAVAERVAGYLKL</sequence>
<evidence type="ECO:0000256" key="3">
    <source>
        <dbReference type="ARBA" id="ARBA00023002"/>
    </source>
</evidence>
<dbReference type="InterPro" id="IPR036188">
    <property type="entry name" value="FAD/NAD-bd_sf"/>
</dbReference>
<name>A0ABR4YII3_9BACT</name>
<keyword evidence="8" id="KW-1185">Reference proteome</keyword>
<reference evidence="7 8" key="1">
    <citation type="submission" date="2014-09" db="EMBL/GenBank/DDBJ databases">
        <title>Alistipes sp. 627, sp. nov., a novel member of the family Rikenellaceae isolated from human faeces.</title>
        <authorList>
            <person name="Shkoporov A.N."/>
            <person name="Chaplin A.V."/>
            <person name="Motuzova O.V."/>
            <person name="Kafarskaia L.I."/>
            <person name="Khokhlova E.V."/>
            <person name="Efimov B.A."/>
        </authorList>
    </citation>
    <scope>NUCLEOTIDE SEQUENCE [LARGE SCALE GENOMIC DNA]</scope>
    <source>
        <strain evidence="7 8">627</strain>
    </source>
</reference>
<evidence type="ECO:0000256" key="4">
    <source>
        <dbReference type="ARBA" id="ARBA00023004"/>
    </source>
</evidence>
<keyword evidence="5" id="KW-0411">Iron-sulfur</keyword>
<keyword evidence="1" id="KW-0004">4Fe-4S</keyword>
<dbReference type="InterPro" id="IPR039650">
    <property type="entry name" value="HdrA-like"/>
</dbReference>
<evidence type="ECO:0000256" key="2">
    <source>
        <dbReference type="ARBA" id="ARBA00022723"/>
    </source>
</evidence>
<organism evidence="7 8">
    <name type="scientific">Alistipes inops</name>
    <dbReference type="NCBI Taxonomy" id="1501391"/>
    <lineage>
        <taxon>Bacteria</taxon>
        <taxon>Pseudomonadati</taxon>
        <taxon>Bacteroidota</taxon>
        <taxon>Bacteroidia</taxon>
        <taxon>Bacteroidales</taxon>
        <taxon>Rikenellaceae</taxon>
        <taxon>Alistipes</taxon>
    </lineage>
</organism>
<dbReference type="EMBL" id="JRGF01000008">
    <property type="protein sequence ID" value="KHE41876.1"/>
    <property type="molecule type" value="Genomic_DNA"/>
</dbReference>
<dbReference type="PRINTS" id="PR00411">
    <property type="entry name" value="PNDRDTASEI"/>
</dbReference>
<proteinExistence type="predicted"/>
<evidence type="ECO:0000313" key="7">
    <source>
        <dbReference type="EMBL" id="KHE41876.1"/>
    </source>
</evidence>
<dbReference type="Proteomes" id="UP000030889">
    <property type="component" value="Unassembled WGS sequence"/>
</dbReference>
<protein>
    <submittedName>
        <fullName evidence="7">Pyridine nucleotide-disulfide oxidoreductase</fullName>
    </submittedName>
</protein>
<keyword evidence="2" id="KW-0479">Metal-binding</keyword>
<feature type="domain" description="FAD/NAD(P)-binding" evidence="6">
    <location>
        <begin position="4"/>
        <end position="115"/>
    </location>
</feature>